<gene>
    <name evidence="1" type="ORF">JMJ55_09500</name>
</gene>
<sequence>MSGTVTLGNSVNIITLAGFTSLVGGSMADTVAVTGALSGSTVDLGGGLDKLTLGNGGYTLTISNAETITSGTGADDVTLGAAVSGATINLG</sequence>
<reference evidence="1 2" key="1">
    <citation type="submission" date="2021-01" db="EMBL/GenBank/DDBJ databases">
        <title>Belnapia mucosa sp. nov. and Belnapia arida sp. nov., isolated from the Tabernas Desert (Almeria, Spain).</title>
        <authorList>
            <person name="Molina-Menor E."/>
            <person name="Vidal-Verdu A."/>
            <person name="Calonge A."/>
            <person name="Satari L."/>
            <person name="Pereto Magraner J."/>
            <person name="Porcar Miralles M."/>
        </authorList>
    </citation>
    <scope>NUCLEOTIDE SEQUENCE [LARGE SCALE GENOMIC DNA]</scope>
    <source>
        <strain evidence="1 2">T6</strain>
    </source>
</reference>
<accession>A0ABS1V352</accession>
<dbReference type="Gene3D" id="2.160.20.160">
    <property type="match status" value="1"/>
</dbReference>
<feature type="non-terminal residue" evidence="1">
    <location>
        <position position="91"/>
    </location>
</feature>
<dbReference type="Proteomes" id="UP000606490">
    <property type="component" value="Unassembled WGS sequence"/>
</dbReference>
<evidence type="ECO:0000313" key="1">
    <source>
        <dbReference type="EMBL" id="MBL6455556.1"/>
    </source>
</evidence>
<name>A0ABS1V352_9PROT</name>
<evidence type="ECO:0000313" key="2">
    <source>
        <dbReference type="Proteomes" id="UP000606490"/>
    </source>
</evidence>
<dbReference type="EMBL" id="JAEUXJ010000003">
    <property type="protein sequence ID" value="MBL6455556.1"/>
    <property type="molecule type" value="Genomic_DNA"/>
</dbReference>
<keyword evidence="2" id="KW-1185">Reference proteome</keyword>
<proteinExistence type="predicted"/>
<protein>
    <submittedName>
        <fullName evidence="1">Uncharacterized protein</fullName>
    </submittedName>
</protein>
<organism evidence="1 2">
    <name type="scientific">Belnapia mucosa</name>
    <dbReference type="NCBI Taxonomy" id="2804532"/>
    <lineage>
        <taxon>Bacteria</taxon>
        <taxon>Pseudomonadati</taxon>
        <taxon>Pseudomonadota</taxon>
        <taxon>Alphaproteobacteria</taxon>
        <taxon>Acetobacterales</taxon>
        <taxon>Roseomonadaceae</taxon>
        <taxon>Belnapia</taxon>
    </lineage>
</organism>
<comment type="caution">
    <text evidence="1">The sequence shown here is derived from an EMBL/GenBank/DDBJ whole genome shotgun (WGS) entry which is preliminary data.</text>
</comment>